<dbReference type="AlphaFoldDB" id="A0A392SFG6"/>
<dbReference type="PANTHER" id="PTHR46213">
    <property type="entry name" value="TRANSCRIPTIONAL ACTIVATOR DEMETER"/>
    <property type="match status" value="1"/>
</dbReference>
<dbReference type="InterPro" id="IPR044811">
    <property type="entry name" value="DME/ROS1"/>
</dbReference>
<comment type="caution">
    <text evidence="2">The sequence shown here is derived from an EMBL/GenBank/DDBJ whole genome shotgun (WGS) entry which is preliminary data.</text>
</comment>
<proteinExistence type="predicted"/>
<feature type="compositionally biased region" description="Basic and acidic residues" evidence="1">
    <location>
        <begin position="1"/>
        <end position="22"/>
    </location>
</feature>
<feature type="compositionally biased region" description="Basic residues" evidence="1">
    <location>
        <begin position="58"/>
        <end position="67"/>
    </location>
</feature>
<evidence type="ECO:0000313" key="2">
    <source>
        <dbReference type="EMBL" id="MCI46586.1"/>
    </source>
</evidence>
<name>A0A392SFG6_9FABA</name>
<evidence type="ECO:0000256" key="1">
    <source>
        <dbReference type="SAM" id="MobiDB-lite"/>
    </source>
</evidence>
<feature type="non-terminal residue" evidence="2">
    <location>
        <position position="96"/>
    </location>
</feature>
<sequence>TSQDDPAKKLDNDGTPPDKELCDPVVEFAAVSSALMENHNPDEGSSLCTGLNKTPEKKPRRKKHRPKVIREGKPKRTPKLATPKPAPSKENTTGKR</sequence>
<dbReference type="Proteomes" id="UP000265520">
    <property type="component" value="Unassembled WGS sequence"/>
</dbReference>
<accession>A0A392SFG6</accession>
<feature type="non-terminal residue" evidence="2">
    <location>
        <position position="1"/>
    </location>
</feature>
<dbReference type="PANTHER" id="PTHR46213:SF26">
    <property type="entry name" value="HHH-GPD BASE EXCISION DNA REPAIR FAMILY PROTEIN"/>
    <property type="match status" value="1"/>
</dbReference>
<dbReference type="GO" id="GO:0141166">
    <property type="term" value="P:chromosomal 5-methylcytosine DNA demethylation pathway"/>
    <property type="evidence" value="ECO:0007669"/>
    <property type="project" value="InterPro"/>
</dbReference>
<keyword evidence="3" id="KW-1185">Reference proteome</keyword>
<dbReference type="EMBL" id="LXQA010359689">
    <property type="protein sequence ID" value="MCI46586.1"/>
    <property type="molecule type" value="Genomic_DNA"/>
</dbReference>
<dbReference type="GO" id="GO:0035514">
    <property type="term" value="F:DNA demethylase activity"/>
    <property type="evidence" value="ECO:0007669"/>
    <property type="project" value="InterPro"/>
</dbReference>
<dbReference type="GO" id="GO:0019104">
    <property type="term" value="F:DNA N-glycosylase activity"/>
    <property type="evidence" value="ECO:0007669"/>
    <property type="project" value="InterPro"/>
</dbReference>
<organism evidence="2 3">
    <name type="scientific">Trifolium medium</name>
    <dbReference type="NCBI Taxonomy" id="97028"/>
    <lineage>
        <taxon>Eukaryota</taxon>
        <taxon>Viridiplantae</taxon>
        <taxon>Streptophyta</taxon>
        <taxon>Embryophyta</taxon>
        <taxon>Tracheophyta</taxon>
        <taxon>Spermatophyta</taxon>
        <taxon>Magnoliopsida</taxon>
        <taxon>eudicotyledons</taxon>
        <taxon>Gunneridae</taxon>
        <taxon>Pentapetalae</taxon>
        <taxon>rosids</taxon>
        <taxon>fabids</taxon>
        <taxon>Fabales</taxon>
        <taxon>Fabaceae</taxon>
        <taxon>Papilionoideae</taxon>
        <taxon>50 kb inversion clade</taxon>
        <taxon>NPAAA clade</taxon>
        <taxon>Hologalegina</taxon>
        <taxon>IRL clade</taxon>
        <taxon>Trifolieae</taxon>
        <taxon>Trifolium</taxon>
    </lineage>
</organism>
<evidence type="ECO:0000313" key="3">
    <source>
        <dbReference type="Proteomes" id="UP000265520"/>
    </source>
</evidence>
<protein>
    <submittedName>
        <fullName evidence="2">Protein ROS1-like</fullName>
    </submittedName>
</protein>
<feature type="region of interest" description="Disordered" evidence="1">
    <location>
        <begin position="1"/>
        <end position="96"/>
    </location>
</feature>
<reference evidence="2 3" key="1">
    <citation type="journal article" date="2018" name="Front. Plant Sci.">
        <title>Red Clover (Trifolium pratense) and Zigzag Clover (T. medium) - A Picture of Genomic Similarities and Differences.</title>
        <authorList>
            <person name="Dluhosova J."/>
            <person name="Istvanek J."/>
            <person name="Nedelnik J."/>
            <person name="Repkova J."/>
        </authorList>
    </citation>
    <scope>NUCLEOTIDE SEQUENCE [LARGE SCALE GENOMIC DNA]</scope>
    <source>
        <strain evidence="3">cv. 10/8</strain>
        <tissue evidence="2">Leaf</tissue>
    </source>
</reference>